<protein>
    <recommendedName>
        <fullName evidence="4">BIG2 domain-containing protein</fullName>
    </recommendedName>
</protein>
<dbReference type="Gene3D" id="2.130.10.30">
    <property type="entry name" value="Regulator of chromosome condensation 1/beta-lactamase-inhibitor protein II"/>
    <property type="match status" value="2"/>
</dbReference>
<name>A0A7X2LSQ5_9BURK</name>
<gene>
    <name evidence="5" type="ORF">GJ700_04720</name>
</gene>
<dbReference type="Proteomes" id="UP000446768">
    <property type="component" value="Unassembled WGS sequence"/>
</dbReference>
<dbReference type="PANTHER" id="PTHR45982:SF1">
    <property type="entry name" value="REGULATOR OF CHROMOSOME CONDENSATION"/>
    <property type="match status" value="1"/>
</dbReference>
<dbReference type="Pfam" id="PF02368">
    <property type="entry name" value="Big_2"/>
    <property type="match status" value="1"/>
</dbReference>
<dbReference type="PRINTS" id="PR00633">
    <property type="entry name" value="RCCNDNSATION"/>
</dbReference>
<sequence length="480" mass="48748">MKISVKYMLLAPMLALLAACGGGGKDSSSSTTTTPTLLSIAVTPATPTVAVGLTQQMTATGTYSDGKSAAITTGLTWSVKGPNITVLSATGLVTGKAIGTDTVTATVGSVTGSTNVTVRGQWDAISAGGNHTVGRRADGALYAWGWNRQGQLGEASNGDRATPTLVSSTGVKLPWKQVAVGELHTLAIDSDGVLWAWGYNQNGQLGDGTTVDKNVPVKVGSAKDWVSIAAGKSHSMAINKSGVMFGWGRNFNGQLGDDSKVDRLAPTRVATVTTGTPAVTVTWTAVSAGASHTLARAMDGTLWGWGGNTKSQLGNNAVADVQKPAKIGVSTWASVAAGGTHSLGIRADGTLWAWGDNSSGQLGVATTNTAVTAPVPTQVGTASNWSVIASGLAHSLGVRTDGTLYGWGSNSNGQVGNGSTVNVGAPTQIGTAITWVNVESGLQHSVALQKDNSVWLWGRNTEGQLGNGTQTDVTAPAVLP</sequence>
<organism evidence="5 6">
    <name type="scientific">Pseudoduganella rivuli</name>
    <dbReference type="NCBI Taxonomy" id="2666085"/>
    <lineage>
        <taxon>Bacteria</taxon>
        <taxon>Pseudomonadati</taxon>
        <taxon>Pseudomonadota</taxon>
        <taxon>Betaproteobacteria</taxon>
        <taxon>Burkholderiales</taxon>
        <taxon>Oxalobacteraceae</taxon>
        <taxon>Telluria group</taxon>
        <taxon>Pseudoduganella</taxon>
    </lineage>
</organism>
<keyword evidence="1" id="KW-0344">Guanine-nucleotide releasing factor</keyword>
<dbReference type="GO" id="GO:0005085">
    <property type="term" value="F:guanyl-nucleotide exchange factor activity"/>
    <property type="evidence" value="ECO:0007669"/>
    <property type="project" value="TreeGrafter"/>
</dbReference>
<reference evidence="5 6" key="1">
    <citation type="submission" date="2019-11" db="EMBL/GenBank/DDBJ databases">
        <title>Novel species isolated from a subtropical stream in China.</title>
        <authorList>
            <person name="Lu H."/>
        </authorList>
    </citation>
    <scope>NUCLEOTIDE SEQUENCE [LARGE SCALE GENOMIC DNA]</scope>
    <source>
        <strain evidence="5 6">FT92W</strain>
    </source>
</reference>
<comment type="caution">
    <text evidence="5">The sequence shown here is derived from an EMBL/GenBank/DDBJ whole genome shotgun (WGS) entry which is preliminary data.</text>
</comment>
<dbReference type="InterPro" id="IPR000408">
    <property type="entry name" value="Reg_chr_condens"/>
</dbReference>
<keyword evidence="6" id="KW-1185">Reference proteome</keyword>
<dbReference type="InterPro" id="IPR003343">
    <property type="entry name" value="Big_2"/>
</dbReference>
<evidence type="ECO:0000256" key="1">
    <source>
        <dbReference type="ARBA" id="ARBA00022658"/>
    </source>
</evidence>
<evidence type="ECO:0000256" key="3">
    <source>
        <dbReference type="SAM" id="SignalP"/>
    </source>
</evidence>
<proteinExistence type="predicted"/>
<dbReference type="EMBL" id="WKJJ01000002">
    <property type="protein sequence ID" value="MRV71024.1"/>
    <property type="molecule type" value="Genomic_DNA"/>
</dbReference>
<dbReference type="InterPro" id="IPR009091">
    <property type="entry name" value="RCC1/BLIP-II"/>
</dbReference>
<evidence type="ECO:0000313" key="5">
    <source>
        <dbReference type="EMBL" id="MRV71024.1"/>
    </source>
</evidence>
<dbReference type="SUPFAM" id="SSF50985">
    <property type="entry name" value="RCC1/BLIP-II"/>
    <property type="match status" value="1"/>
</dbReference>
<dbReference type="PROSITE" id="PS00626">
    <property type="entry name" value="RCC1_2"/>
    <property type="match status" value="1"/>
</dbReference>
<evidence type="ECO:0000256" key="2">
    <source>
        <dbReference type="ARBA" id="ARBA00022737"/>
    </source>
</evidence>
<keyword evidence="3" id="KW-0732">Signal</keyword>
<dbReference type="Pfam" id="PF13540">
    <property type="entry name" value="RCC1_2"/>
    <property type="match status" value="1"/>
</dbReference>
<feature type="chain" id="PRO_5031473678" description="BIG2 domain-containing protein" evidence="3">
    <location>
        <begin position="19"/>
        <end position="480"/>
    </location>
</feature>
<accession>A0A7X2LSQ5</accession>
<dbReference type="AlphaFoldDB" id="A0A7X2LSQ5"/>
<dbReference type="PANTHER" id="PTHR45982">
    <property type="entry name" value="REGULATOR OF CHROMOSOME CONDENSATION"/>
    <property type="match status" value="1"/>
</dbReference>
<dbReference type="SMART" id="SM00635">
    <property type="entry name" value="BID_2"/>
    <property type="match status" value="1"/>
</dbReference>
<keyword evidence="2" id="KW-0677">Repeat</keyword>
<evidence type="ECO:0000259" key="4">
    <source>
        <dbReference type="SMART" id="SM00635"/>
    </source>
</evidence>
<dbReference type="InterPro" id="IPR058923">
    <property type="entry name" value="RCC1-like_dom"/>
</dbReference>
<dbReference type="Pfam" id="PF25390">
    <property type="entry name" value="WD40_RLD"/>
    <property type="match status" value="1"/>
</dbReference>
<dbReference type="GO" id="GO:0005737">
    <property type="term" value="C:cytoplasm"/>
    <property type="evidence" value="ECO:0007669"/>
    <property type="project" value="TreeGrafter"/>
</dbReference>
<evidence type="ECO:0000313" key="6">
    <source>
        <dbReference type="Proteomes" id="UP000446768"/>
    </source>
</evidence>
<dbReference type="InterPro" id="IPR051553">
    <property type="entry name" value="Ran_GTPase-activating"/>
</dbReference>
<feature type="domain" description="BIG2" evidence="4">
    <location>
        <begin position="36"/>
        <end position="117"/>
    </location>
</feature>
<dbReference type="PROSITE" id="PS51257">
    <property type="entry name" value="PROKAR_LIPOPROTEIN"/>
    <property type="match status" value="1"/>
</dbReference>
<dbReference type="PROSITE" id="PS50012">
    <property type="entry name" value="RCC1_3"/>
    <property type="match status" value="7"/>
</dbReference>
<feature type="signal peptide" evidence="3">
    <location>
        <begin position="1"/>
        <end position="18"/>
    </location>
</feature>